<evidence type="ECO:0000256" key="2">
    <source>
        <dbReference type="ARBA" id="ARBA00022490"/>
    </source>
</evidence>
<dbReference type="InterPro" id="IPR019772">
    <property type="entry name" value="Ferrochelatase_AS"/>
</dbReference>
<dbReference type="GO" id="GO:0006783">
    <property type="term" value="P:heme biosynthetic process"/>
    <property type="evidence" value="ECO:0007669"/>
    <property type="project" value="UniProtKB-UniRule"/>
</dbReference>
<dbReference type="CDD" id="cd00419">
    <property type="entry name" value="Ferrochelatase_C"/>
    <property type="match status" value="1"/>
</dbReference>
<keyword evidence="5 9" id="KW-0350">Heme biosynthesis</keyword>
<dbReference type="Gene3D" id="3.40.50.1400">
    <property type="match status" value="2"/>
</dbReference>
<dbReference type="PROSITE" id="PS00534">
    <property type="entry name" value="FERROCHELATASE"/>
    <property type="match status" value="1"/>
</dbReference>
<accession>A0A2N4U957</accession>
<dbReference type="HAMAP" id="MF_00323">
    <property type="entry name" value="Ferrochelatase"/>
    <property type="match status" value="1"/>
</dbReference>
<dbReference type="OrthoDB" id="9809741at2"/>
<gene>
    <name evidence="9" type="primary">hemH</name>
    <name evidence="11" type="ORF">CR159_00500</name>
</gene>
<comment type="function">
    <text evidence="9 10">Catalyzes the ferrous insertion into protoporphyrin IX.</text>
</comment>
<comment type="caution">
    <text evidence="11">The sequence shown here is derived from an EMBL/GenBank/DDBJ whole genome shotgun (WGS) entry which is preliminary data.</text>
</comment>
<dbReference type="EMBL" id="PDNW01000001">
    <property type="protein sequence ID" value="PLC51553.1"/>
    <property type="molecule type" value="Genomic_DNA"/>
</dbReference>
<evidence type="ECO:0000256" key="7">
    <source>
        <dbReference type="ARBA" id="ARBA00023244"/>
    </source>
</evidence>
<dbReference type="GO" id="GO:0046872">
    <property type="term" value="F:metal ion binding"/>
    <property type="evidence" value="ECO:0007669"/>
    <property type="project" value="UniProtKB-KW"/>
</dbReference>
<sequence>MTQLFPPRYLPEPADPHALDGEPPLRQAGPVGILLINLGTPDEPTAKSIRRYLAEFLSDPRVIEIPSWIWQIILRGFILTRRPQALAPRYKEIWLEQGSPLLVWSQAQAQGVQRHLSEGGVDAHVELGMRYGNPSIASAMNTLRAKGCERILVVPMYPQYAASTTATAVDAVAAYAATLRNQPELRFVKRYYDNPGYIDALAQQATEYWALHGKPQRLLLSFHGLPRRTIQQGDPYHRDCMETVLLLKRRLGPDAGLVHVSFQSRFGAEKWLEPYTEPLLREWARQGVTHVDVMCPGFLADCLETREEIQMQCRDAFLGEGGQQFRYISCLNDDPLWISSLADLVRANLGGWIA</sequence>
<keyword evidence="7 9" id="KW-0627">Porphyrin biosynthesis</keyword>
<dbReference type="NCBIfam" id="TIGR00109">
    <property type="entry name" value="hemH"/>
    <property type="match status" value="1"/>
</dbReference>
<dbReference type="GO" id="GO:0005737">
    <property type="term" value="C:cytoplasm"/>
    <property type="evidence" value="ECO:0007669"/>
    <property type="project" value="UniProtKB-SubCell"/>
</dbReference>
<dbReference type="UniPathway" id="UPA00252">
    <property type="reaction ID" value="UER00325"/>
</dbReference>
<comment type="pathway">
    <text evidence="9 10">Porphyrin-containing compound metabolism; protoheme biosynthesis; protoheme from protoporphyrin-IX: step 1/1.</text>
</comment>
<dbReference type="GO" id="GO:0004325">
    <property type="term" value="F:ferrochelatase activity"/>
    <property type="evidence" value="ECO:0007669"/>
    <property type="project" value="UniProtKB-UniRule"/>
</dbReference>
<feature type="binding site" evidence="9">
    <location>
        <position position="223"/>
    </location>
    <ligand>
        <name>Fe(2+)</name>
        <dbReference type="ChEBI" id="CHEBI:29033"/>
    </ligand>
</feature>
<evidence type="ECO:0000256" key="1">
    <source>
        <dbReference type="ARBA" id="ARBA00007718"/>
    </source>
</evidence>
<keyword evidence="6 9" id="KW-0456">Lyase</keyword>
<protein>
    <recommendedName>
        <fullName evidence="9 10">Ferrochelatase</fullName>
        <ecNumber evidence="9 10">4.98.1.1</ecNumber>
    </recommendedName>
    <alternativeName>
        <fullName evidence="9">Heme synthase</fullName>
    </alternativeName>
    <alternativeName>
        <fullName evidence="9">Protoheme ferro-lyase</fullName>
    </alternativeName>
</protein>
<evidence type="ECO:0000256" key="5">
    <source>
        <dbReference type="ARBA" id="ARBA00023133"/>
    </source>
</evidence>
<evidence type="ECO:0000256" key="3">
    <source>
        <dbReference type="ARBA" id="ARBA00022723"/>
    </source>
</evidence>
<evidence type="ECO:0000256" key="9">
    <source>
        <dbReference type="HAMAP-Rule" id="MF_00323"/>
    </source>
</evidence>
<evidence type="ECO:0000313" key="12">
    <source>
        <dbReference type="Proteomes" id="UP000234190"/>
    </source>
</evidence>
<dbReference type="AlphaFoldDB" id="A0A2N4U957"/>
<proteinExistence type="inferred from homology"/>
<keyword evidence="4 9" id="KW-0408">Iron</keyword>
<keyword evidence="12" id="KW-1185">Reference proteome</keyword>
<dbReference type="InterPro" id="IPR001015">
    <property type="entry name" value="Ferrochelatase"/>
</dbReference>
<dbReference type="Pfam" id="PF00762">
    <property type="entry name" value="Ferrochelatase"/>
    <property type="match status" value="1"/>
</dbReference>
<name>A0A2N4U957_9BURK</name>
<comment type="similarity">
    <text evidence="1 9 10">Belongs to the ferrochelatase family.</text>
</comment>
<keyword evidence="3 9" id="KW-0479">Metal-binding</keyword>
<evidence type="ECO:0000256" key="4">
    <source>
        <dbReference type="ARBA" id="ARBA00023004"/>
    </source>
</evidence>
<dbReference type="PANTHER" id="PTHR11108:SF1">
    <property type="entry name" value="FERROCHELATASE, MITOCHONDRIAL"/>
    <property type="match status" value="1"/>
</dbReference>
<reference evidence="11 12" key="1">
    <citation type="submission" date="2017-10" db="EMBL/GenBank/DDBJ databases">
        <title>Two draft genome sequences of Pusillimonas sp. strains isolated from a nitrate- and radionuclide-contaminated groundwater in Russia.</title>
        <authorList>
            <person name="Grouzdev D.S."/>
            <person name="Tourova T.P."/>
            <person name="Goeva M.A."/>
            <person name="Babich T.L."/>
            <person name="Sokolova D.S."/>
            <person name="Abdullin R."/>
            <person name="Poltaraus A.B."/>
            <person name="Toshchakov S.V."/>
            <person name="Nazina T.N."/>
        </authorList>
    </citation>
    <scope>NUCLEOTIDE SEQUENCE [LARGE SCALE GENOMIC DNA]</scope>
    <source>
        <strain evidence="11 12">JR1/69-3-13</strain>
    </source>
</reference>
<evidence type="ECO:0000256" key="10">
    <source>
        <dbReference type="RuleBase" id="RU000607"/>
    </source>
</evidence>
<comment type="catalytic activity">
    <reaction evidence="8">
        <text>Fe-coproporphyrin III + 2 H(+) = coproporphyrin III + Fe(2+)</text>
        <dbReference type="Rhea" id="RHEA:49572"/>
        <dbReference type="ChEBI" id="CHEBI:15378"/>
        <dbReference type="ChEBI" id="CHEBI:29033"/>
        <dbReference type="ChEBI" id="CHEBI:68438"/>
        <dbReference type="ChEBI" id="CHEBI:131725"/>
        <dbReference type="EC" id="4.99.1.9"/>
    </reaction>
    <physiologicalReaction direction="right-to-left" evidence="8">
        <dbReference type="Rhea" id="RHEA:49574"/>
    </physiologicalReaction>
</comment>
<dbReference type="InterPro" id="IPR033644">
    <property type="entry name" value="Ferrochelatase_C"/>
</dbReference>
<evidence type="ECO:0000256" key="8">
    <source>
        <dbReference type="ARBA" id="ARBA00024536"/>
    </source>
</evidence>
<dbReference type="EC" id="4.98.1.1" evidence="9 10"/>
<evidence type="ECO:0000313" key="11">
    <source>
        <dbReference type="EMBL" id="PLC51553.1"/>
    </source>
</evidence>
<dbReference type="Proteomes" id="UP000234190">
    <property type="component" value="Unassembled WGS sequence"/>
</dbReference>
<keyword evidence="2 9" id="KW-0963">Cytoplasm</keyword>
<comment type="catalytic activity">
    <reaction evidence="9 10">
        <text>heme b + 2 H(+) = protoporphyrin IX + Fe(2+)</text>
        <dbReference type="Rhea" id="RHEA:22584"/>
        <dbReference type="ChEBI" id="CHEBI:15378"/>
        <dbReference type="ChEBI" id="CHEBI:29033"/>
        <dbReference type="ChEBI" id="CHEBI:57306"/>
        <dbReference type="ChEBI" id="CHEBI:60344"/>
        <dbReference type="EC" id="4.98.1.1"/>
    </reaction>
</comment>
<organism evidence="11 12">
    <name type="scientific">Pollutimonas subterranea</name>
    <dbReference type="NCBI Taxonomy" id="2045210"/>
    <lineage>
        <taxon>Bacteria</taxon>
        <taxon>Pseudomonadati</taxon>
        <taxon>Pseudomonadota</taxon>
        <taxon>Betaproteobacteria</taxon>
        <taxon>Burkholderiales</taxon>
        <taxon>Alcaligenaceae</taxon>
        <taxon>Pollutimonas</taxon>
    </lineage>
</organism>
<comment type="subcellular location">
    <subcellularLocation>
        <location evidence="9 10">Cytoplasm</location>
    </subcellularLocation>
</comment>
<dbReference type="InterPro" id="IPR033659">
    <property type="entry name" value="Ferrochelatase_N"/>
</dbReference>
<dbReference type="SUPFAM" id="SSF53800">
    <property type="entry name" value="Chelatase"/>
    <property type="match status" value="1"/>
</dbReference>
<feature type="binding site" evidence="9">
    <location>
        <position position="304"/>
    </location>
    <ligand>
        <name>Fe(2+)</name>
        <dbReference type="ChEBI" id="CHEBI:29033"/>
    </ligand>
</feature>
<dbReference type="FunFam" id="3.40.50.1400:FF:000002">
    <property type="entry name" value="Ferrochelatase"/>
    <property type="match status" value="1"/>
</dbReference>
<dbReference type="RefSeq" id="WP_102072044.1">
    <property type="nucleotide sequence ID" value="NZ_PDNW01000001.1"/>
</dbReference>
<evidence type="ECO:0000256" key="6">
    <source>
        <dbReference type="ARBA" id="ARBA00023239"/>
    </source>
</evidence>
<dbReference type="PANTHER" id="PTHR11108">
    <property type="entry name" value="FERROCHELATASE"/>
    <property type="match status" value="1"/>
</dbReference>
<dbReference type="CDD" id="cd03411">
    <property type="entry name" value="Ferrochelatase_N"/>
    <property type="match status" value="1"/>
</dbReference>